<feature type="non-terminal residue" evidence="2">
    <location>
        <position position="1"/>
    </location>
</feature>
<dbReference type="GO" id="GO:0003677">
    <property type="term" value="F:DNA binding"/>
    <property type="evidence" value="ECO:0007669"/>
    <property type="project" value="InterPro"/>
</dbReference>
<evidence type="ECO:0008006" key="4">
    <source>
        <dbReference type="Google" id="ProtNLM"/>
    </source>
</evidence>
<dbReference type="GO" id="GO:0006310">
    <property type="term" value="P:DNA recombination"/>
    <property type="evidence" value="ECO:0007669"/>
    <property type="project" value="UniProtKB-KW"/>
</dbReference>
<accession>A0AAV8VC69</accession>
<dbReference type="EMBL" id="JANEYG010000158">
    <property type="protein sequence ID" value="KAJ8911849.1"/>
    <property type="molecule type" value="Genomic_DNA"/>
</dbReference>
<sequence length="164" mass="19246">EVVRRKKGEEYQFRKSLLAYFGEQTRQKKPSTLWAMYSMIRTMLQIEEKTDISKHGKLLAFLKRQNVGFRPKKSNVFSRKNIEDFLNKAPNNLLPIKVALIIGVSGACRTDELVKMKMLDVPFFEEKISVEIPDSKTHISRLFLITDPVWVKIIRDYINLRKKT</sequence>
<evidence type="ECO:0000313" key="2">
    <source>
        <dbReference type="EMBL" id="KAJ8911849.1"/>
    </source>
</evidence>
<dbReference type="InterPro" id="IPR011010">
    <property type="entry name" value="DNA_brk_join_enz"/>
</dbReference>
<organism evidence="2 3">
    <name type="scientific">Exocentrus adspersus</name>
    <dbReference type="NCBI Taxonomy" id="1586481"/>
    <lineage>
        <taxon>Eukaryota</taxon>
        <taxon>Metazoa</taxon>
        <taxon>Ecdysozoa</taxon>
        <taxon>Arthropoda</taxon>
        <taxon>Hexapoda</taxon>
        <taxon>Insecta</taxon>
        <taxon>Pterygota</taxon>
        <taxon>Neoptera</taxon>
        <taxon>Endopterygota</taxon>
        <taxon>Coleoptera</taxon>
        <taxon>Polyphaga</taxon>
        <taxon>Cucujiformia</taxon>
        <taxon>Chrysomeloidea</taxon>
        <taxon>Cerambycidae</taxon>
        <taxon>Lamiinae</taxon>
        <taxon>Acanthocinini</taxon>
        <taxon>Exocentrus</taxon>
    </lineage>
</organism>
<keyword evidence="3" id="KW-1185">Reference proteome</keyword>
<name>A0AAV8VC69_9CUCU</name>
<proteinExistence type="predicted"/>
<keyword evidence="1" id="KW-0233">DNA recombination</keyword>
<dbReference type="SUPFAM" id="SSF56349">
    <property type="entry name" value="DNA breaking-rejoining enzymes"/>
    <property type="match status" value="1"/>
</dbReference>
<dbReference type="Gene3D" id="1.10.443.10">
    <property type="entry name" value="Intergrase catalytic core"/>
    <property type="match status" value="1"/>
</dbReference>
<comment type="caution">
    <text evidence="2">The sequence shown here is derived from an EMBL/GenBank/DDBJ whole genome shotgun (WGS) entry which is preliminary data.</text>
</comment>
<dbReference type="Proteomes" id="UP001159042">
    <property type="component" value="Unassembled WGS sequence"/>
</dbReference>
<evidence type="ECO:0000313" key="3">
    <source>
        <dbReference type="Proteomes" id="UP001159042"/>
    </source>
</evidence>
<reference evidence="2 3" key="1">
    <citation type="journal article" date="2023" name="Insect Mol. Biol.">
        <title>Genome sequencing provides insights into the evolution of gene families encoding plant cell wall-degrading enzymes in longhorned beetles.</title>
        <authorList>
            <person name="Shin N.R."/>
            <person name="Okamura Y."/>
            <person name="Kirsch R."/>
            <person name="Pauchet Y."/>
        </authorList>
    </citation>
    <scope>NUCLEOTIDE SEQUENCE [LARGE SCALE GENOMIC DNA]</scope>
    <source>
        <strain evidence="2">EAD_L_NR</strain>
    </source>
</reference>
<gene>
    <name evidence="2" type="ORF">NQ315_012514</name>
</gene>
<dbReference type="AlphaFoldDB" id="A0AAV8VC69"/>
<protein>
    <recommendedName>
        <fullName evidence="4">Tyr recombinase domain-containing protein</fullName>
    </recommendedName>
</protein>
<evidence type="ECO:0000256" key="1">
    <source>
        <dbReference type="ARBA" id="ARBA00023172"/>
    </source>
</evidence>
<dbReference type="InterPro" id="IPR013762">
    <property type="entry name" value="Integrase-like_cat_sf"/>
</dbReference>
<dbReference type="GO" id="GO:0015074">
    <property type="term" value="P:DNA integration"/>
    <property type="evidence" value="ECO:0007669"/>
    <property type="project" value="InterPro"/>
</dbReference>